<evidence type="ECO:0000256" key="3">
    <source>
        <dbReference type="SAM" id="SignalP"/>
    </source>
</evidence>
<evidence type="ECO:0000313" key="5">
    <source>
        <dbReference type="EMBL" id="SGZ51022.1"/>
    </source>
</evidence>
<dbReference type="OrthoDB" id="5302720at2759"/>
<evidence type="ECO:0000313" key="6">
    <source>
        <dbReference type="Proteomes" id="UP000182334"/>
    </source>
</evidence>
<accession>A0A1L0DF46</accession>
<dbReference type="GO" id="GO:0016829">
    <property type="term" value="F:lyase activity"/>
    <property type="evidence" value="ECO:0007669"/>
    <property type="project" value="UniProtKB-KW"/>
</dbReference>
<evidence type="ECO:0000256" key="1">
    <source>
        <dbReference type="ARBA" id="ARBA00022729"/>
    </source>
</evidence>
<dbReference type="STRING" id="45354.A0A1L0DF46"/>
<feature type="chain" id="PRO_5009680858" evidence="3">
    <location>
        <begin position="19"/>
        <end position="400"/>
    </location>
</feature>
<evidence type="ECO:0000256" key="2">
    <source>
        <dbReference type="ARBA" id="ARBA00023239"/>
    </source>
</evidence>
<dbReference type="SUPFAM" id="SSF48230">
    <property type="entry name" value="Chondroitin AC/alginate lyase"/>
    <property type="match status" value="1"/>
</dbReference>
<dbReference type="Proteomes" id="UP000182334">
    <property type="component" value="Chromosome III"/>
</dbReference>
<sequence>MRFSHCVANILMCGFVAARSMLHNGILFSESDITRAKYGIDNEITPYYSTYQQLLNSEGLKSSYAPRPAKVIVRGPITGFTQNYPQLYVDAAVAYQVACLWTVTGDELYGNLAVKILTSWANTLENVTGNVERFLASGIYGYQLAVTAEMMRNYEGFTSDNQTLVKDMLLDIFYPLSYEFLTEHNGHGPNDTHYWSNWDLCNIACGLAVGVYADRPDIYEYALEYLHNGGGMGTLNNTFPVILTPEESNNTFGLAEGQESGRDQGHAGLEFAFLAIICQIAYLQGDDLWSYNDNVILKGAEYFARYNLGYNVPFKPYYSDGVLLSTIGSDSRGDYRPIWSLYYATYVNDRGFNATYIKEMFESNDVEEGGGWYGPNSGGYDQLGFGSLAYWTYGNSSTNK</sequence>
<dbReference type="Pfam" id="PF05426">
    <property type="entry name" value="Alginate_lyase"/>
    <property type="match status" value="1"/>
</dbReference>
<name>A0A1L0DF46_9ASCO</name>
<keyword evidence="6" id="KW-1185">Reference proteome</keyword>
<dbReference type="InterPro" id="IPR008929">
    <property type="entry name" value="Chondroitin_lyas"/>
</dbReference>
<evidence type="ECO:0000259" key="4">
    <source>
        <dbReference type="Pfam" id="PF05426"/>
    </source>
</evidence>
<dbReference type="Gene3D" id="1.50.10.100">
    <property type="entry name" value="Chondroitin AC/alginate lyase"/>
    <property type="match status" value="1"/>
</dbReference>
<gene>
    <name evidence="5" type="ORF">SAMEA4029010_CIC11G00000001803</name>
</gene>
<feature type="domain" description="Alginate lyase" evidence="4">
    <location>
        <begin position="90"/>
        <end position="306"/>
    </location>
</feature>
<dbReference type="InterPro" id="IPR008397">
    <property type="entry name" value="Alginate_lyase_dom"/>
</dbReference>
<reference evidence="5 6" key="1">
    <citation type="submission" date="2016-10" db="EMBL/GenBank/DDBJ databases">
        <authorList>
            <person name="de Groot N.N."/>
        </authorList>
    </citation>
    <scope>NUCLEOTIDE SEQUENCE [LARGE SCALE GENOMIC DNA]</scope>
    <source>
        <strain evidence="5 6">CBS 141442</strain>
    </source>
</reference>
<keyword evidence="2" id="KW-0456">Lyase</keyword>
<dbReference type="AlphaFoldDB" id="A0A1L0DF46"/>
<organism evidence="5 6">
    <name type="scientific">Sungouiella intermedia</name>
    <dbReference type="NCBI Taxonomy" id="45354"/>
    <lineage>
        <taxon>Eukaryota</taxon>
        <taxon>Fungi</taxon>
        <taxon>Dikarya</taxon>
        <taxon>Ascomycota</taxon>
        <taxon>Saccharomycotina</taxon>
        <taxon>Pichiomycetes</taxon>
        <taxon>Metschnikowiaceae</taxon>
        <taxon>Sungouiella</taxon>
    </lineage>
</organism>
<dbReference type="GO" id="GO:0042597">
    <property type="term" value="C:periplasmic space"/>
    <property type="evidence" value="ECO:0007669"/>
    <property type="project" value="InterPro"/>
</dbReference>
<feature type="signal peptide" evidence="3">
    <location>
        <begin position="1"/>
        <end position="18"/>
    </location>
</feature>
<dbReference type="EMBL" id="LT635758">
    <property type="protein sequence ID" value="SGZ51022.1"/>
    <property type="molecule type" value="Genomic_DNA"/>
</dbReference>
<proteinExistence type="predicted"/>
<protein>
    <submittedName>
        <fullName evidence="5">CIC11C00000001803</fullName>
    </submittedName>
</protein>
<keyword evidence="1 3" id="KW-0732">Signal</keyword>